<organism evidence="3 4">
    <name type="scientific">Polyplax serrata</name>
    <name type="common">Common mouse louse</name>
    <dbReference type="NCBI Taxonomy" id="468196"/>
    <lineage>
        <taxon>Eukaryota</taxon>
        <taxon>Metazoa</taxon>
        <taxon>Ecdysozoa</taxon>
        <taxon>Arthropoda</taxon>
        <taxon>Hexapoda</taxon>
        <taxon>Insecta</taxon>
        <taxon>Pterygota</taxon>
        <taxon>Neoptera</taxon>
        <taxon>Paraneoptera</taxon>
        <taxon>Psocodea</taxon>
        <taxon>Troctomorpha</taxon>
        <taxon>Phthiraptera</taxon>
        <taxon>Anoplura</taxon>
        <taxon>Polyplacidae</taxon>
        <taxon>Polyplax</taxon>
    </lineage>
</organism>
<keyword evidence="1" id="KW-0812">Transmembrane</keyword>
<proteinExistence type="predicted"/>
<dbReference type="AlphaFoldDB" id="A0AAN8S271"/>
<reference evidence="3 4" key="1">
    <citation type="submission" date="2023-10" db="EMBL/GenBank/DDBJ databases">
        <title>Genomes of two closely related lineages of the louse Polyplax serrata with different host specificities.</title>
        <authorList>
            <person name="Martinu J."/>
            <person name="Tarabai H."/>
            <person name="Stefka J."/>
            <person name="Hypsa V."/>
        </authorList>
    </citation>
    <scope>NUCLEOTIDE SEQUENCE [LARGE SCALE GENOMIC DNA]</scope>
    <source>
        <strain evidence="3">HR10_N</strain>
    </source>
</reference>
<accession>A0AAN8S271</accession>
<dbReference type="PANTHER" id="PTHR28495:SF1">
    <property type="entry name" value="GENE, 17266-RELATED"/>
    <property type="match status" value="1"/>
</dbReference>
<evidence type="ECO:0000313" key="4">
    <source>
        <dbReference type="Proteomes" id="UP001372834"/>
    </source>
</evidence>
<evidence type="ECO:0000259" key="2">
    <source>
        <dbReference type="Pfam" id="PF15813"/>
    </source>
</evidence>
<protein>
    <recommendedName>
        <fullName evidence="2">DUF4708 domain-containing protein</fullName>
    </recommendedName>
</protein>
<dbReference type="Proteomes" id="UP001372834">
    <property type="component" value="Unassembled WGS sequence"/>
</dbReference>
<gene>
    <name evidence="3" type="ORF">RUM43_009450</name>
</gene>
<dbReference type="PANTHER" id="PTHR28495">
    <property type="entry name" value="HYPOTHETICAL PROTEIN LOC100359752"/>
    <property type="match status" value="1"/>
</dbReference>
<sequence length="201" mass="23318">MENKTLFSTIPKLNQLKHFLVIIDFAEIEEVTFLNVFNKQKILARRLIESRDDILAAPVKGQISHIHLIISEDSYERNELEATLDSLKLILNGPFFLPHIVYLRAIHFTLNVKLSDEWNEVQNYFVKSDKFLKTKEILQSVRVHLFITGTVDKYLTILYSDAIRTNQIFLLRITLPQSISLFFLVAITSPIKIIAIYAKTN</sequence>
<evidence type="ECO:0000313" key="3">
    <source>
        <dbReference type="EMBL" id="KAK6623598.1"/>
    </source>
</evidence>
<evidence type="ECO:0000256" key="1">
    <source>
        <dbReference type="SAM" id="Phobius"/>
    </source>
</evidence>
<dbReference type="InterPro" id="IPR031643">
    <property type="entry name" value="DUF4708"/>
</dbReference>
<comment type="caution">
    <text evidence="3">The sequence shown here is derived from an EMBL/GenBank/DDBJ whole genome shotgun (WGS) entry which is preliminary data.</text>
</comment>
<dbReference type="EMBL" id="JAWJWE010000038">
    <property type="protein sequence ID" value="KAK6623598.1"/>
    <property type="molecule type" value="Genomic_DNA"/>
</dbReference>
<feature type="transmembrane region" description="Helical" evidence="1">
    <location>
        <begin position="179"/>
        <end position="198"/>
    </location>
</feature>
<name>A0AAN8S271_POLSC</name>
<dbReference type="Pfam" id="PF15813">
    <property type="entry name" value="DUF4708"/>
    <property type="match status" value="1"/>
</dbReference>
<keyword evidence="1" id="KW-1133">Transmembrane helix</keyword>
<feature type="domain" description="DUF4708" evidence="2">
    <location>
        <begin position="6"/>
        <end position="150"/>
    </location>
</feature>
<keyword evidence="1" id="KW-0472">Membrane</keyword>